<proteinExistence type="predicted"/>
<reference evidence="3" key="1">
    <citation type="submission" date="2020-05" db="EMBL/GenBank/DDBJ databases">
        <authorList>
            <person name="Chiriac C."/>
            <person name="Salcher M."/>
            <person name="Ghai R."/>
            <person name="Kavagutti S V."/>
        </authorList>
    </citation>
    <scope>NUCLEOTIDE SEQUENCE</scope>
</reference>
<evidence type="ECO:0000313" key="2">
    <source>
        <dbReference type="EMBL" id="CAB4161708.1"/>
    </source>
</evidence>
<dbReference type="EMBL" id="LR796719">
    <property type="protein sequence ID" value="CAB4161708.1"/>
    <property type="molecule type" value="Genomic_DNA"/>
</dbReference>
<evidence type="ECO:0000313" key="3">
    <source>
        <dbReference type="EMBL" id="CAB4189802.1"/>
    </source>
</evidence>
<evidence type="ECO:0000256" key="1">
    <source>
        <dbReference type="SAM" id="MobiDB-lite"/>
    </source>
</evidence>
<feature type="region of interest" description="Disordered" evidence="1">
    <location>
        <begin position="15"/>
        <end position="35"/>
    </location>
</feature>
<accession>A0A6J5R1D8</accession>
<protein>
    <submittedName>
        <fullName evidence="3">Uncharacterized protein</fullName>
    </submittedName>
</protein>
<gene>
    <name evidence="3" type="ORF">UFOVP1201_18</name>
    <name evidence="2" type="ORF">UFOVP788_11</name>
</gene>
<name>A0A6J5R1D8_9CAUD</name>
<sequence length="35" mass="3884">MALTEIEKDFLIKTGQGLPVEVKDSTPTPPKKEEN</sequence>
<organism evidence="3">
    <name type="scientific">uncultured Caudovirales phage</name>
    <dbReference type="NCBI Taxonomy" id="2100421"/>
    <lineage>
        <taxon>Viruses</taxon>
        <taxon>Duplodnaviria</taxon>
        <taxon>Heunggongvirae</taxon>
        <taxon>Uroviricota</taxon>
        <taxon>Caudoviricetes</taxon>
        <taxon>Peduoviridae</taxon>
        <taxon>Maltschvirus</taxon>
        <taxon>Maltschvirus maltsch</taxon>
    </lineage>
</organism>
<dbReference type="EMBL" id="LR797146">
    <property type="protein sequence ID" value="CAB4189802.1"/>
    <property type="molecule type" value="Genomic_DNA"/>
</dbReference>